<dbReference type="EMBL" id="GBRH01254948">
    <property type="protein sequence ID" value="JAD42947.1"/>
    <property type="molecule type" value="Transcribed_RNA"/>
</dbReference>
<feature type="compositionally biased region" description="Low complexity" evidence="1">
    <location>
        <begin position="15"/>
        <end position="27"/>
    </location>
</feature>
<proteinExistence type="predicted"/>
<evidence type="ECO:0000256" key="1">
    <source>
        <dbReference type="SAM" id="MobiDB-lite"/>
    </source>
</evidence>
<accession>A0A0A9A7D1</accession>
<protein>
    <submittedName>
        <fullName evidence="2">Uncharacterized protein</fullName>
    </submittedName>
</protein>
<name>A0A0A9A7D1_ARUDO</name>
<organism evidence="2">
    <name type="scientific">Arundo donax</name>
    <name type="common">Giant reed</name>
    <name type="synonym">Donax arundinaceus</name>
    <dbReference type="NCBI Taxonomy" id="35708"/>
    <lineage>
        <taxon>Eukaryota</taxon>
        <taxon>Viridiplantae</taxon>
        <taxon>Streptophyta</taxon>
        <taxon>Embryophyta</taxon>
        <taxon>Tracheophyta</taxon>
        <taxon>Spermatophyta</taxon>
        <taxon>Magnoliopsida</taxon>
        <taxon>Liliopsida</taxon>
        <taxon>Poales</taxon>
        <taxon>Poaceae</taxon>
        <taxon>PACMAD clade</taxon>
        <taxon>Arundinoideae</taxon>
        <taxon>Arundineae</taxon>
        <taxon>Arundo</taxon>
    </lineage>
</organism>
<reference evidence="2" key="1">
    <citation type="submission" date="2014-09" db="EMBL/GenBank/DDBJ databases">
        <authorList>
            <person name="Magalhaes I.L.F."/>
            <person name="Oliveira U."/>
            <person name="Santos F.R."/>
            <person name="Vidigal T.H.D.A."/>
            <person name="Brescovit A.D."/>
            <person name="Santos A.J."/>
        </authorList>
    </citation>
    <scope>NUCLEOTIDE SEQUENCE</scope>
    <source>
        <tissue evidence="2">Shoot tissue taken approximately 20 cm above the soil surface</tissue>
    </source>
</reference>
<dbReference type="AlphaFoldDB" id="A0A0A9A7D1"/>
<feature type="region of interest" description="Disordered" evidence="1">
    <location>
        <begin position="1"/>
        <end position="27"/>
    </location>
</feature>
<evidence type="ECO:0000313" key="2">
    <source>
        <dbReference type="EMBL" id="JAD42947.1"/>
    </source>
</evidence>
<sequence>MEVEIKIGLPDDEASPPSSRPASSSTPRHSIKFACFMAGKVLP</sequence>
<reference evidence="2" key="2">
    <citation type="journal article" date="2015" name="Data Brief">
        <title>Shoot transcriptome of the giant reed, Arundo donax.</title>
        <authorList>
            <person name="Barrero R.A."/>
            <person name="Guerrero F.D."/>
            <person name="Moolhuijzen P."/>
            <person name="Goolsby J.A."/>
            <person name="Tidwell J."/>
            <person name="Bellgard S.E."/>
            <person name="Bellgard M.I."/>
        </authorList>
    </citation>
    <scope>NUCLEOTIDE SEQUENCE</scope>
    <source>
        <tissue evidence="2">Shoot tissue taken approximately 20 cm above the soil surface</tissue>
    </source>
</reference>